<proteinExistence type="predicted"/>
<dbReference type="InterPro" id="IPR029044">
    <property type="entry name" value="Nucleotide-diphossugar_trans"/>
</dbReference>
<dbReference type="STRING" id="1802451.A3C82_00130"/>
<dbReference type="Gene3D" id="3.90.550.10">
    <property type="entry name" value="Spore Coat Polysaccharide Biosynthesis Protein SpsA, Chain A"/>
    <property type="match status" value="1"/>
</dbReference>
<feature type="domain" description="Nucleotidyl transferase" evidence="3">
    <location>
        <begin position="3"/>
        <end position="223"/>
    </location>
</feature>
<evidence type="ECO:0000256" key="1">
    <source>
        <dbReference type="ARBA" id="ARBA00022679"/>
    </source>
</evidence>
<dbReference type="InterPro" id="IPR050065">
    <property type="entry name" value="GlmU-like"/>
</dbReference>
<accession>A0A1G2R336</accession>
<keyword evidence="1" id="KW-0808">Transferase</keyword>
<name>A0A1G2R336_9BACT</name>
<dbReference type="Proteomes" id="UP000176901">
    <property type="component" value="Unassembled WGS sequence"/>
</dbReference>
<sequence>MQAVILAAGKGTRMRPLSSKLPKPLLQIGGQRILEHTIDQLQGIVDEVVLVVGYRGNLIKKSFRDQYKGMKMIYAWQKEQLGTGDAAQQAYPYLAGPFLLLYGDDIYYKSDILEIIKHCPSLLLGKTDNSSQFGVVQTKGKWVAGIIEKPKNPRSSLVNAGVYFVDPSIFRIKLRKSKRGEYEFTDYIKALLKKGKRIGFHVTDRWRPITTPENLREARSALIQKQEGDY</sequence>
<dbReference type="SUPFAM" id="SSF53448">
    <property type="entry name" value="Nucleotide-diphospho-sugar transferases"/>
    <property type="match status" value="1"/>
</dbReference>
<dbReference type="Pfam" id="PF00483">
    <property type="entry name" value="NTP_transferase"/>
    <property type="match status" value="1"/>
</dbReference>
<evidence type="ECO:0000313" key="5">
    <source>
        <dbReference type="Proteomes" id="UP000176901"/>
    </source>
</evidence>
<gene>
    <name evidence="4" type="ORF">A3C82_00130</name>
</gene>
<evidence type="ECO:0000256" key="2">
    <source>
        <dbReference type="ARBA" id="ARBA00022695"/>
    </source>
</evidence>
<dbReference type="PANTHER" id="PTHR43584:SF8">
    <property type="entry name" value="N-ACETYLMURAMATE ALPHA-1-PHOSPHATE URIDYLYLTRANSFERASE"/>
    <property type="match status" value="1"/>
</dbReference>
<dbReference type="AlphaFoldDB" id="A0A1G2R336"/>
<keyword evidence="2" id="KW-0548">Nucleotidyltransferase</keyword>
<evidence type="ECO:0000313" key="4">
    <source>
        <dbReference type="EMBL" id="OHA67260.1"/>
    </source>
</evidence>
<dbReference type="CDD" id="cd04181">
    <property type="entry name" value="NTP_transferase"/>
    <property type="match status" value="1"/>
</dbReference>
<dbReference type="InterPro" id="IPR005835">
    <property type="entry name" value="NTP_transferase_dom"/>
</dbReference>
<dbReference type="EMBL" id="MHTW01000015">
    <property type="protein sequence ID" value="OHA67260.1"/>
    <property type="molecule type" value="Genomic_DNA"/>
</dbReference>
<organism evidence="4 5">
    <name type="scientific">Candidatus Wildermuthbacteria bacterium RIFCSPHIGHO2_02_FULL_47_12</name>
    <dbReference type="NCBI Taxonomy" id="1802451"/>
    <lineage>
        <taxon>Bacteria</taxon>
        <taxon>Candidatus Wildermuthiibacteriota</taxon>
    </lineage>
</organism>
<dbReference type="GO" id="GO:0016779">
    <property type="term" value="F:nucleotidyltransferase activity"/>
    <property type="evidence" value="ECO:0007669"/>
    <property type="project" value="UniProtKB-KW"/>
</dbReference>
<comment type="caution">
    <text evidence="4">The sequence shown here is derived from an EMBL/GenBank/DDBJ whole genome shotgun (WGS) entry which is preliminary data.</text>
</comment>
<reference evidence="4 5" key="1">
    <citation type="journal article" date="2016" name="Nat. Commun.">
        <title>Thousands of microbial genomes shed light on interconnected biogeochemical processes in an aquifer system.</title>
        <authorList>
            <person name="Anantharaman K."/>
            <person name="Brown C.T."/>
            <person name="Hug L.A."/>
            <person name="Sharon I."/>
            <person name="Castelle C.J."/>
            <person name="Probst A.J."/>
            <person name="Thomas B.C."/>
            <person name="Singh A."/>
            <person name="Wilkins M.J."/>
            <person name="Karaoz U."/>
            <person name="Brodie E.L."/>
            <person name="Williams K.H."/>
            <person name="Hubbard S.S."/>
            <person name="Banfield J.F."/>
        </authorList>
    </citation>
    <scope>NUCLEOTIDE SEQUENCE [LARGE SCALE GENOMIC DNA]</scope>
</reference>
<protein>
    <recommendedName>
        <fullName evidence="3">Nucleotidyl transferase domain-containing protein</fullName>
    </recommendedName>
</protein>
<evidence type="ECO:0000259" key="3">
    <source>
        <dbReference type="Pfam" id="PF00483"/>
    </source>
</evidence>
<dbReference type="PANTHER" id="PTHR43584">
    <property type="entry name" value="NUCLEOTIDYL TRANSFERASE"/>
    <property type="match status" value="1"/>
</dbReference>